<accession>A0ABR8KPQ8</accession>
<proteinExistence type="predicted"/>
<gene>
    <name evidence="1" type="ORF">IB285_10600</name>
</gene>
<comment type="caution">
    <text evidence="1">The sequence shown here is derived from an EMBL/GenBank/DDBJ whole genome shotgun (WGS) entry which is preliminary data.</text>
</comment>
<organism evidence="1 2">
    <name type="scientific">Erythrobacter rubeus</name>
    <dbReference type="NCBI Taxonomy" id="2760803"/>
    <lineage>
        <taxon>Bacteria</taxon>
        <taxon>Pseudomonadati</taxon>
        <taxon>Pseudomonadota</taxon>
        <taxon>Alphaproteobacteria</taxon>
        <taxon>Sphingomonadales</taxon>
        <taxon>Erythrobacteraceae</taxon>
        <taxon>Erythrobacter/Porphyrobacter group</taxon>
        <taxon>Erythrobacter</taxon>
    </lineage>
</organism>
<evidence type="ECO:0000313" key="1">
    <source>
        <dbReference type="EMBL" id="MBD2842706.1"/>
    </source>
</evidence>
<keyword evidence="2" id="KW-1185">Reference proteome</keyword>
<reference evidence="1 2" key="1">
    <citation type="submission" date="2020-09" db="EMBL/GenBank/DDBJ databases">
        <authorList>
            <person name="Yoon J.-W."/>
        </authorList>
    </citation>
    <scope>NUCLEOTIDE SEQUENCE [LARGE SCALE GENOMIC DNA]</scope>
    <source>
        <strain evidence="1 2">KMU-140</strain>
    </source>
</reference>
<name>A0ABR8KPQ8_9SPHN</name>
<dbReference type="Proteomes" id="UP000635384">
    <property type="component" value="Unassembled WGS sequence"/>
</dbReference>
<protein>
    <recommendedName>
        <fullName evidence="3">DUF3168 domain-containing protein</fullName>
    </recommendedName>
</protein>
<evidence type="ECO:0000313" key="2">
    <source>
        <dbReference type="Proteomes" id="UP000635384"/>
    </source>
</evidence>
<dbReference type="EMBL" id="JACXLC010000001">
    <property type="protein sequence ID" value="MBD2842706.1"/>
    <property type="molecule type" value="Genomic_DNA"/>
</dbReference>
<dbReference type="RefSeq" id="WP_190788147.1">
    <property type="nucleotide sequence ID" value="NZ_JACXLC010000001.1"/>
</dbReference>
<sequence length="137" mass="14811">MEDAALARIRAHAGVVQVAGVFNGEPAIDYDERKSDDPSAFPAAIQTMVAGTKNYSQGGPIGSRTSRMRWECFSIGSSDGAKALGDQIIAAMEPPATIGPVRFGHGFLSFERTYPPETVGELRIFRRIIDMDITATY</sequence>
<evidence type="ECO:0008006" key="3">
    <source>
        <dbReference type="Google" id="ProtNLM"/>
    </source>
</evidence>